<name>A0A9Q0KCS7_9MAGN</name>
<organism evidence="1 2">
    <name type="scientific">Protea cynaroides</name>
    <dbReference type="NCBI Taxonomy" id="273540"/>
    <lineage>
        <taxon>Eukaryota</taxon>
        <taxon>Viridiplantae</taxon>
        <taxon>Streptophyta</taxon>
        <taxon>Embryophyta</taxon>
        <taxon>Tracheophyta</taxon>
        <taxon>Spermatophyta</taxon>
        <taxon>Magnoliopsida</taxon>
        <taxon>Proteales</taxon>
        <taxon>Proteaceae</taxon>
        <taxon>Protea</taxon>
    </lineage>
</organism>
<gene>
    <name evidence="1" type="ORF">NE237_014854</name>
</gene>
<dbReference type="Pfam" id="PF13975">
    <property type="entry name" value="gag-asp_proteas"/>
    <property type="match status" value="1"/>
</dbReference>
<accession>A0A9Q0KCS7</accession>
<dbReference type="AlphaFoldDB" id="A0A9Q0KCS7"/>
<reference evidence="1" key="1">
    <citation type="journal article" date="2023" name="Plant J.">
        <title>The genome of the king protea, Protea cynaroides.</title>
        <authorList>
            <person name="Chang J."/>
            <person name="Duong T.A."/>
            <person name="Schoeman C."/>
            <person name="Ma X."/>
            <person name="Roodt D."/>
            <person name="Barker N."/>
            <person name="Li Z."/>
            <person name="Van de Peer Y."/>
            <person name="Mizrachi E."/>
        </authorList>
    </citation>
    <scope>NUCLEOTIDE SEQUENCE</scope>
    <source>
        <tissue evidence="1">Young leaves</tissue>
    </source>
</reference>
<evidence type="ECO:0000313" key="2">
    <source>
        <dbReference type="Proteomes" id="UP001141806"/>
    </source>
</evidence>
<dbReference type="Proteomes" id="UP001141806">
    <property type="component" value="Unassembled WGS sequence"/>
</dbReference>
<dbReference type="InterPro" id="IPR021109">
    <property type="entry name" value="Peptidase_aspartic_dom_sf"/>
</dbReference>
<proteinExistence type="predicted"/>
<protein>
    <submittedName>
        <fullName evidence="1">Uncharacterized protein</fullName>
    </submittedName>
</protein>
<sequence>MEVMPDPVDAAPPMATELSFHALAGHRSPTTLQFTENIAGSPVQVLVDSGITHNFVQSRIACHLGLPIESAARLTILVGNGTTLHSEGLVCNLAIKFPSHITSVDALVLPLFSADLVLGV</sequence>
<dbReference type="EMBL" id="JAMYWD010000006">
    <property type="protein sequence ID" value="KAJ4968153.1"/>
    <property type="molecule type" value="Genomic_DNA"/>
</dbReference>
<keyword evidence="2" id="KW-1185">Reference proteome</keyword>
<dbReference type="OrthoDB" id="1746660at2759"/>
<evidence type="ECO:0000313" key="1">
    <source>
        <dbReference type="EMBL" id="KAJ4968153.1"/>
    </source>
</evidence>
<dbReference type="Gene3D" id="2.40.70.10">
    <property type="entry name" value="Acid Proteases"/>
    <property type="match status" value="1"/>
</dbReference>
<dbReference type="CDD" id="cd00303">
    <property type="entry name" value="retropepsin_like"/>
    <property type="match status" value="1"/>
</dbReference>
<comment type="caution">
    <text evidence="1">The sequence shown here is derived from an EMBL/GenBank/DDBJ whole genome shotgun (WGS) entry which is preliminary data.</text>
</comment>